<dbReference type="EMBL" id="BMHT01000006">
    <property type="protein sequence ID" value="GGF19369.1"/>
    <property type="molecule type" value="Genomic_DNA"/>
</dbReference>
<evidence type="ECO:0000313" key="3">
    <source>
        <dbReference type="Proteomes" id="UP000632273"/>
    </source>
</evidence>
<gene>
    <name evidence="2" type="ORF">GCM10011383_33680</name>
</gene>
<organism evidence="2 3">
    <name type="scientific">Hymenobacter cavernae</name>
    <dbReference type="NCBI Taxonomy" id="2044852"/>
    <lineage>
        <taxon>Bacteria</taxon>
        <taxon>Pseudomonadati</taxon>
        <taxon>Bacteroidota</taxon>
        <taxon>Cytophagia</taxon>
        <taxon>Cytophagales</taxon>
        <taxon>Hymenobacteraceae</taxon>
        <taxon>Hymenobacter</taxon>
    </lineage>
</organism>
<dbReference type="RefSeq" id="WP_188815198.1">
    <property type="nucleotide sequence ID" value="NZ_BMHT01000006.1"/>
</dbReference>
<proteinExistence type="predicted"/>
<keyword evidence="1" id="KW-0732">Signal</keyword>
<evidence type="ECO:0000313" key="2">
    <source>
        <dbReference type="EMBL" id="GGF19369.1"/>
    </source>
</evidence>
<protein>
    <recommendedName>
        <fullName evidence="4">Lipoprotein</fullName>
    </recommendedName>
</protein>
<evidence type="ECO:0008006" key="4">
    <source>
        <dbReference type="Google" id="ProtNLM"/>
    </source>
</evidence>
<evidence type="ECO:0000256" key="1">
    <source>
        <dbReference type="SAM" id="SignalP"/>
    </source>
</evidence>
<reference evidence="3" key="1">
    <citation type="journal article" date="2019" name="Int. J. Syst. Evol. Microbiol.">
        <title>The Global Catalogue of Microorganisms (GCM) 10K type strain sequencing project: providing services to taxonomists for standard genome sequencing and annotation.</title>
        <authorList>
            <consortium name="The Broad Institute Genomics Platform"/>
            <consortium name="The Broad Institute Genome Sequencing Center for Infectious Disease"/>
            <person name="Wu L."/>
            <person name="Ma J."/>
        </authorList>
    </citation>
    <scope>NUCLEOTIDE SEQUENCE [LARGE SCALE GENOMIC DNA]</scope>
    <source>
        <strain evidence="3">CGMCC 1.15197</strain>
    </source>
</reference>
<dbReference type="PROSITE" id="PS51257">
    <property type="entry name" value="PROKAR_LIPOPROTEIN"/>
    <property type="match status" value="1"/>
</dbReference>
<name>A0ABQ1UHS0_9BACT</name>
<keyword evidence="3" id="KW-1185">Reference proteome</keyword>
<accession>A0ABQ1UHS0</accession>
<feature type="chain" id="PRO_5045873229" description="Lipoprotein" evidence="1">
    <location>
        <begin position="20"/>
        <end position="196"/>
    </location>
</feature>
<comment type="caution">
    <text evidence="2">The sequence shown here is derived from an EMBL/GenBank/DDBJ whole genome shotgun (WGS) entry which is preliminary data.</text>
</comment>
<sequence length="196" mass="22637">MIRNLFVWLLLSGATLALAACCGNVPCDKQDDYADALFFKFNLDSTSTQGFRRKDIDTVYLKRYSLPDTVLNTKPTVETIRLLRPQRQDSLPIIINNNTPFTAANNRKLNSYRYTLFVVRYPATSKPKIIDTVRFVLDNIKLDTRLEGEGCCMYYRNLSKIVEVSEMRQFGMRQNTVRCDVTKKNGQDQPITLNRF</sequence>
<dbReference type="Proteomes" id="UP000632273">
    <property type="component" value="Unassembled WGS sequence"/>
</dbReference>
<feature type="signal peptide" evidence="1">
    <location>
        <begin position="1"/>
        <end position="19"/>
    </location>
</feature>